<dbReference type="Proteomes" id="UP000235346">
    <property type="component" value="Unassembled WGS sequence"/>
</dbReference>
<gene>
    <name evidence="1" type="ORF">C1H66_15870</name>
</gene>
<dbReference type="RefSeq" id="WP_102628857.1">
    <property type="nucleotide sequence ID" value="NZ_PDOH01000014.1"/>
</dbReference>
<evidence type="ECO:0000313" key="1">
    <source>
        <dbReference type="EMBL" id="PMR68304.1"/>
    </source>
</evidence>
<protein>
    <submittedName>
        <fullName evidence="1">Uncharacterized protein</fullName>
    </submittedName>
</protein>
<evidence type="ECO:0000313" key="2">
    <source>
        <dbReference type="Proteomes" id="UP000235346"/>
    </source>
</evidence>
<proteinExistence type="predicted"/>
<sequence length="225" mass="26346">MSNIAGKAYAMNVVTPIKWYRAWINRLIFWAGGLPFFSSHLKGLTTLSLIHYARWALVSPRQFPRLDESQPKETIKYTYMFFFSNFNGSWNQYVDSFHMAIPAGLDLFWHKNIKYPNSIPLQPFHSYINHNQIWTNHYYNAYPLATSNDIKAAIAVKKKLKKFIELNNFDSPELFQKEYNKLLNDVQEHLNLMEPTPIVSLSAEAVEKRRTADHHRFRNRAASSS</sequence>
<comment type="caution">
    <text evidence="1">The sequence shown here is derived from an EMBL/GenBank/DDBJ whole genome shotgun (WGS) entry which is preliminary data.</text>
</comment>
<reference evidence="1 2" key="1">
    <citation type="submission" date="2018-01" db="EMBL/GenBank/DDBJ databases">
        <title>Halomonas endophytica sp. nov., isolated from storage liquid in the stems of Populus euphratica.</title>
        <authorList>
            <person name="Chen C."/>
        </authorList>
    </citation>
    <scope>NUCLEOTIDE SEQUENCE [LARGE SCALE GENOMIC DNA]</scope>
    <source>
        <strain evidence="1 2">DSM 26881</strain>
    </source>
</reference>
<dbReference type="EMBL" id="PNRE01000070">
    <property type="protein sequence ID" value="PMR68304.1"/>
    <property type="molecule type" value="Genomic_DNA"/>
</dbReference>
<dbReference type="OrthoDB" id="116741at2"/>
<keyword evidence="2" id="KW-1185">Reference proteome</keyword>
<organism evidence="1 2">
    <name type="scientific">Halomonas heilongjiangensis</name>
    <dbReference type="NCBI Taxonomy" id="1387883"/>
    <lineage>
        <taxon>Bacteria</taxon>
        <taxon>Pseudomonadati</taxon>
        <taxon>Pseudomonadota</taxon>
        <taxon>Gammaproteobacteria</taxon>
        <taxon>Oceanospirillales</taxon>
        <taxon>Halomonadaceae</taxon>
        <taxon>Halomonas</taxon>
    </lineage>
</organism>
<name>A0A2N7TJE2_9GAMM</name>
<accession>A0A2N7TJE2</accession>
<dbReference type="AlphaFoldDB" id="A0A2N7TJE2"/>